<dbReference type="Pfam" id="PF00135">
    <property type="entry name" value="COesterase"/>
    <property type="match status" value="1"/>
</dbReference>
<dbReference type="SUPFAM" id="SSF53474">
    <property type="entry name" value="alpha/beta-Hydrolases"/>
    <property type="match status" value="1"/>
</dbReference>
<gene>
    <name evidence="3" type="ORF">NQ314_020291</name>
</gene>
<name>A0AAV8WLS1_9CUCU</name>
<evidence type="ECO:0000259" key="2">
    <source>
        <dbReference type="Pfam" id="PF00135"/>
    </source>
</evidence>
<organism evidence="3 4">
    <name type="scientific">Rhamnusium bicolor</name>
    <dbReference type="NCBI Taxonomy" id="1586634"/>
    <lineage>
        <taxon>Eukaryota</taxon>
        <taxon>Metazoa</taxon>
        <taxon>Ecdysozoa</taxon>
        <taxon>Arthropoda</taxon>
        <taxon>Hexapoda</taxon>
        <taxon>Insecta</taxon>
        <taxon>Pterygota</taxon>
        <taxon>Neoptera</taxon>
        <taxon>Endopterygota</taxon>
        <taxon>Coleoptera</taxon>
        <taxon>Polyphaga</taxon>
        <taxon>Cucujiformia</taxon>
        <taxon>Chrysomeloidea</taxon>
        <taxon>Cerambycidae</taxon>
        <taxon>Lepturinae</taxon>
        <taxon>Rhagiini</taxon>
        <taxon>Rhamnusium</taxon>
    </lineage>
</organism>
<evidence type="ECO:0000313" key="3">
    <source>
        <dbReference type="EMBL" id="KAJ8927288.1"/>
    </source>
</evidence>
<keyword evidence="1" id="KW-0325">Glycoprotein</keyword>
<feature type="domain" description="Carboxylesterase type B" evidence="2">
    <location>
        <begin position="6"/>
        <end position="48"/>
    </location>
</feature>
<evidence type="ECO:0000313" key="4">
    <source>
        <dbReference type="Proteomes" id="UP001162156"/>
    </source>
</evidence>
<sequence>MYLEIDPIVTLPNGQIIGHVLTSPDNTLYYAFQEIPYASPPVGNLRFKVNFLIIITLDI</sequence>
<protein>
    <recommendedName>
        <fullName evidence="2">Carboxylesterase type B domain-containing protein</fullName>
    </recommendedName>
</protein>
<dbReference type="InterPro" id="IPR029058">
    <property type="entry name" value="AB_hydrolase_fold"/>
</dbReference>
<dbReference type="AlphaFoldDB" id="A0AAV8WLS1"/>
<dbReference type="EMBL" id="JANEYF010005702">
    <property type="protein sequence ID" value="KAJ8927288.1"/>
    <property type="molecule type" value="Genomic_DNA"/>
</dbReference>
<comment type="caution">
    <text evidence="3">The sequence shown here is derived from an EMBL/GenBank/DDBJ whole genome shotgun (WGS) entry which is preliminary data.</text>
</comment>
<dbReference type="Proteomes" id="UP001162156">
    <property type="component" value="Unassembled WGS sequence"/>
</dbReference>
<accession>A0AAV8WLS1</accession>
<proteinExistence type="predicted"/>
<evidence type="ECO:0000256" key="1">
    <source>
        <dbReference type="ARBA" id="ARBA00023180"/>
    </source>
</evidence>
<dbReference type="InterPro" id="IPR002018">
    <property type="entry name" value="CarbesteraseB"/>
</dbReference>
<dbReference type="Gene3D" id="3.40.50.1820">
    <property type="entry name" value="alpha/beta hydrolase"/>
    <property type="match status" value="1"/>
</dbReference>
<reference evidence="3" key="1">
    <citation type="journal article" date="2023" name="Insect Mol. Biol.">
        <title>Genome sequencing provides insights into the evolution of gene families encoding plant cell wall-degrading enzymes in longhorned beetles.</title>
        <authorList>
            <person name="Shin N.R."/>
            <person name="Okamura Y."/>
            <person name="Kirsch R."/>
            <person name="Pauchet Y."/>
        </authorList>
    </citation>
    <scope>NUCLEOTIDE SEQUENCE</scope>
    <source>
        <strain evidence="3">RBIC_L_NR</strain>
    </source>
</reference>
<keyword evidence="4" id="KW-1185">Reference proteome</keyword>